<name>A0A5C5VEK2_9BACT</name>
<gene>
    <name evidence="4" type="ORF">KOR34_20050</name>
</gene>
<evidence type="ECO:0000259" key="3">
    <source>
        <dbReference type="Pfam" id="PF13439"/>
    </source>
</evidence>
<dbReference type="InterPro" id="IPR028098">
    <property type="entry name" value="Glyco_trans_4-like_N"/>
</dbReference>
<dbReference type="PANTHER" id="PTHR12526:SF510">
    <property type="entry name" value="D-INOSITOL 3-PHOSPHATE GLYCOSYLTRANSFERASE"/>
    <property type="match status" value="1"/>
</dbReference>
<dbReference type="Pfam" id="PF13692">
    <property type="entry name" value="Glyco_trans_1_4"/>
    <property type="match status" value="1"/>
</dbReference>
<comment type="caution">
    <text evidence="4">The sequence shown here is derived from an EMBL/GenBank/DDBJ whole genome shotgun (WGS) entry which is preliminary data.</text>
</comment>
<evidence type="ECO:0000313" key="5">
    <source>
        <dbReference type="Proteomes" id="UP000316714"/>
    </source>
</evidence>
<dbReference type="OrthoDB" id="9795746at2"/>
<keyword evidence="2 4" id="KW-0808">Transferase</keyword>
<evidence type="ECO:0000256" key="1">
    <source>
        <dbReference type="ARBA" id="ARBA00022676"/>
    </source>
</evidence>
<organism evidence="4 5">
    <name type="scientific">Posidoniimonas corsicana</name>
    <dbReference type="NCBI Taxonomy" id="1938618"/>
    <lineage>
        <taxon>Bacteria</taxon>
        <taxon>Pseudomonadati</taxon>
        <taxon>Planctomycetota</taxon>
        <taxon>Planctomycetia</taxon>
        <taxon>Pirellulales</taxon>
        <taxon>Lacipirellulaceae</taxon>
        <taxon>Posidoniimonas</taxon>
    </lineage>
</organism>
<dbReference type="Gene3D" id="3.40.50.2000">
    <property type="entry name" value="Glycogen Phosphorylase B"/>
    <property type="match status" value="1"/>
</dbReference>
<dbReference type="GO" id="GO:0016757">
    <property type="term" value="F:glycosyltransferase activity"/>
    <property type="evidence" value="ECO:0007669"/>
    <property type="project" value="UniProtKB-KW"/>
</dbReference>
<keyword evidence="5" id="KW-1185">Reference proteome</keyword>
<dbReference type="EMBL" id="SIHJ01000001">
    <property type="protein sequence ID" value="TWT37058.1"/>
    <property type="molecule type" value="Genomic_DNA"/>
</dbReference>
<dbReference type="Pfam" id="PF13439">
    <property type="entry name" value="Glyco_transf_4"/>
    <property type="match status" value="1"/>
</dbReference>
<dbReference type="PANTHER" id="PTHR12526">
    <property type="entry name" value="GLYCOSYLTRANSFERASE"/>
    <property type="match status" value="1"/>
</dbReference>
<feature type="domain" description="Glycosyltransferase subfamily 4-like N-terminal" evidence="3">
    <location>
        <begin position="18"/>
        <end position="107"/>
    </location>
</feature>
<dbReference type="AlphaFoldDB" id="A0A5C5VEK2"/>
<evidence type="ECO:0000256" key="2">
    <source>
        <dbReference type="ARBA" id="ARBA00022679"/>
    </source>
</evidence>
<sequence>MPTRVLHLLPTLQGADAARRVALLCEQLPRDQFEQHVAAFRAAGAAAPRLRSLAAGVHDLRRRFRRDPIAALALRRLARSLNVDVVHAWGAEAATHAAWCGRRVVRTTSDDEPLAGWLTSNTLPFTPPVAWTAATQPLQPTGEAMARPPELPAHARLIGAAAPLVPASRLKELIWAIDLIRVVQPDVWLVIVGDGPQRASLEEFSRLACEENRTLLLGDRGDLPDLLPHFDLWWQSGQPADPPLTLLEALAAELPVVADRCDSAAAVVEEGVTGALIKPADRAERAKSTLKLLEADSRRHADDSCPVGALPSSDELIAACAAAYAAER</sequence>
<protein>
    <submittedName>
        <fullName evidence="4">Glycosyl transferases group 1</fullName>
    </submittedName>
</protein>
<keyword evidence="1" id="KW-0328">Glycosyltransferase</keyword>
<reference evidence="4 5" key="1">
    <citation type="submission" date="2019-02" db="EMBL/GenBank/DDBJ databases">
        <title>Deep-cultivation of Planctomycetes and their phenomic and genomic characterization uncovers novel biology.</title>
        <authorList>
            <person name="Wiegand S."/>
            <person name="Jogler M."/>
            <person name="Boedeker C."/>
            <person name="Pinto D."/>
            <person name="Vollmers J."/>
            <person name="Rivas-Marin E."/>
            <person name="Kohn T."/>
            <person name="Peeters S.H."/>
            <person name="Heuer A."/>
            <person name="Rast P."/>
            <person name="Oberbeckmann S."/>
            <person name="Bunk B."/>
            <person name="Jeske O."/>
            <person name="Meyerdierks A."/>
            <person name="Storesund J.E."/>
            <person name="Kallscheuer N."/>
            <person name="Luecker S."/>
            <person name="Lage O.M."/>
            <person name="Pohl T."/>
            <person name="Merkel B.J."/>
            <person name="Hornburger P."/>
            <person name="Mueller R.-W."/>
            <person name="Bruemmer F."/>
            <person name="Labrenz M."/>
            <person name="Spormann A.M."/>
            <person name="Op Den Camp H."/>
            <person name="Overmann J."/>
            <person name="Amann R."/>
            <person name="Jetten M.S.M."/>
            <person name="Mascher T."/>
            <person name="Medema M.H."/>
            <person name="Devos D.P."/>
            <person name="Kaster A.-K."/>
            <person name="Ovreas L."/>
            <person name="Rohde M."/>
            <person name="Galperin M.Y."/>
            <person name="Jogler C."/>
        </authorList>
    </citation>
    <scope>NUCLEOTIDE SEQUENCE [LARGE SCALE GENOMIC DNA]</scope>
    <source>
        <strain evidence="4 5">KOR34</strain>
    </source>
</reference>
<proteinExistence type="predicted"/>
<accession>A0A5C5VEK2</accession>
<dbReference type="Proteomes" id="UP000316714">
    <property type="component" value="Unassembled WGS sequence"/>
</dbReference>
<dbReference type="SUPFAM" id="SSF53756">
    <property type="entry name" value="UDP-Glycosyltransferase/glycogen phosphorylase"/>
    <property type="match status" value="1"/>
</dbReference>
<evidence type="ECO:0000313" key="4">
    <source>
        <dbReference type="EMBL" id="TWT37058.1"/>
    </source>
</evidence>
<dbReference type="RefSeq" id="WP_146564419.1">
    <property type="nucleotide sequence ID" value="NZ_SIHJ01000001.1"/>
</dbReference>